<dbReference type="GO" id="GO:0016758">
    <property type="term" value="F:hexosyltransferase activity"/>
    <property type="evidence" value="ECO:0007669"/>
    <property type="project" value="InterPro"/>
</dbReference>
<evidence type="ECO:0000256" key="9">
    <source>
        <dbReference type="ARBA" id="ARBA00023136"/>
    </source>
</evidence>
<keyword evidence="4" id="KW-0808">Transferase</keyword>
<evidence type="ECO:0000313" key="13">
    <source>
        <dbReference type="Proteomes" id="UP000789508"/>
    </source>
</evidence>
<dbReference type="Pfam" id="PF01762">
    <property type="entry name" value="Galactosyl_T"/>
    <property type="match status" value="1"/>
</dbReference>
<evidence type="ECO:0000256" key="2">
    <source>
        <dbReference type="ARBA" id="ARBA00008661"/>
    </source>
</evidence>
<evidence type="ECO:0000256" key="5">
    <source>
        <dbReference type="ARBA" id="ARBA00022692"/>
    </source>
</evidence>
<keyword evidence="3 10" id="KW-0328">Glycosyltransferase</keyword>
<comment type="subcellular location">
    <subcellularLocation>
        <location evidence="1 10">Golgi apparatus membrane</location>
        <topology evidence="1 10">Single-pass type II membrane protein</topology>
    </subcellularLocation>
</comment>
<accession>A0A9N9CVD3</accession>
<dbReference type="InterPro" id="IPR002659">
    <property type="entry name" value="Glyco_trans_31"/>
</dbReference>
<dbReference type="AlphaFoldDB" id="A0A9N9CVD3"/>
<proteinExistence type="inferred from homology"/>
<feature type="region of interest" description="Disordered" evidence="11">
    <location>
        <begin position="1"/>
        <end position="40"/>
    </location>
</feature>
<protein>
    <recommendedName>
        <fullName evidence="10">Hexosyltransferase</fullName>
        <ecNumber evidence="10">2.4.1.-</ecNumber>
    </recommendedName>
</protein>
<feature type="non-terminal residue" evidence="12">
    <location>
        <position position="365"/>
    </location>
</feature>
<keyword evidence="5" id="KW-0812">Transmembrane</keyword>
<evidence type="ECO:0000256" key="8">
    <source>
        <dbReference type="ARBA" id="ARBA00023034"/>
    </source>
</evidence>
<dbReference type="EC" id="2.4.1.-" evidence="10"/>
<keyword evidence="13" id="KW-1185">Reference proteome</keyword>
<feature type="compositionally biased region" description="Polar residues" evidence="11">
    <location>
        <begin position="56"/>
        <end position="67"/>
    </location>
</feature>
<dbReference type="GO" id="GO:0000139">
    <property type="term" value="C:Golgi membrane"/>
    <property type="evidence" value="ECO:0007669"/>
    <property type="project" value="UniProtKB-SubCell"/>
</dbReference>
<dbReference type="Proteomes" id="UP000789508">
    <property type="component" value="Unassembled WGS sequence"/>
</dbReference>
<name>A0A9N9CVD3_9GLOM</name>
<comment type="similarity">
    <text evidence="2 10">Belongs to the glycosyltransferase 31 family.</text>
</comment>
<keyword evidence="6" id="KW-0735">Signal-anchor</keyword>
<evidence type="ECO:0000256" key="10">
    <source>
        <dbReference type="RuleBase" id="RU363063"/>
    </source>
</evidence>
<evidence type="ECO:0000256" key="6">
    <source>
        <dbReference type="ARBA" id="ARBA00022968"/>
    </source>
</evidence>
<reference evidence="12" key="1">
    <citation type="submission" date="2021-06" db="EMBL/GenBank/DDBJ databases">
        <authorList>
            <person name="Kallberg Y."/>
            <person name="Tangrot J."/>
            <person name="Rosling A."/>
        </authorList>
    </citation>
    <scope>NUCLEOTIDE SEQUENCE</scope>
    <source>
        <strain evidence="12">FL130A</strain>
    </source>
</reference>
<evidence type="ECO:0000256" key="7">
    <source>
        <dbReference type="ARBA" id="ARBA00022989"/>
    </source>
</evidence>
<keyword evidence="7" id="KW-1133">Transmembrane helix</keyword>
<dbReference type="EMBL" id="CAJVPS010005477">
    <property type="protein sequence ID" value="CAG8615381.1"/>
    <property type="molecule type" value="Genomic_DNA"/>
</dbReference>
<evidence type="ECO:0000256" key="1">
    <source>
        <dbReference type="ARBA" id="ARBA00004323"/>
    </source>
</evidence>
<feature type="compositionally biased region" description="Polar residues" evidence="11">
    <location>
        <begin position="1"/>
        <end position="18"/>
    </location>
</feature>
<evidence type="ECO:0000256" key="11">
    <source>
        <dbReference type="SAM" id="MobiDB-lite"/>
    </source>
</evidence>
<evidence type="ECO:0000256" key="4">
    <source>
        <dbReference type="ARBA" id="ARBA00022679"/>
    </source>
</evidence>
<dbReference type="OrthoDB" id="2139606at2759"/>
<evidence type="ECO:0000313" key="12">
    <source>
        <dbReference type="EMBL" id="CAG8615381.1"/>
    </source>
</evidence>
<feature type="region of interest" description="Disordered" evidence="11">
    <location>
        <begin position="56"/>
        <end position="77"/>
    </location>
</feature>
<keyword evidence="9" id="KW-0472">Membrane</keyword>
<evidence type="ECO:0000256" key="3">
    <source>
        <dbReference type="ARBA" id="ARBA00022676"/>
    </source>
</evidence>
<organism evidence="12 13">
    <name type="scientific">Ambispora leptoticha</name>
    <dbReference type="NCBI Taxonomy" id="144679"/>
    <lineage>
        <taxon>Eukaryota</taxon>
        <taxon>Fungi</taxon>
        <taxon>Fungi incertae sedis</taxon>
        <taxon>Mucoromycota</taxon>
        <taxon>Glomeromycotina</taxon>
        <taxon>Glomeromycetes</taxon>
        <taxon>Archaeosporales</taxon>
        <taxon>Ambisporaceae</taxon>
        <taxon>Ambispora</taxon>
    </lineage>
</organism>
<dbReference type="PANTHER" id="PTHR11214:SF351">
    <property type="entry name" value="BETA-1,3-GALACTOSYLTRANSFERASE PVG3"/>
    <property type="match status" value="1"/>
</dbReference>
<dbReference type="PANTHER" id="PTHR11214">
    <property type="entry name" value="BETA-1,3-N-ACETYLGLUCOSAMINYLTRANSFERASE"/>
    <property type="match status" value="1"/>
</dbReference>
<gene>
    <name evidence="12" type="ORF">ALEPTO_LOCUS8734</name>
</gene>
<keyword evidence="8 10" id="KW-0333">Golgi apparatus</keyword>
<sequence>YLSNPVLTKENNATSTPVSYEPVDLRKPKENNATSTPVSYDPADLRKLCESIISSNKSTNDNHSVPTPTKLIPAVNGTPKIPKAYQSPIPRKTHMSCNSYHEMNGITFDQLWEYPPISLFIGIFTVPYNFERRQLVRTIYRAQQKNLKGDLVDFRFIIGKPHKKDDSPNLRLHLKLEQEAYGDLVMLDIKENLHKDKAYKYWTWVASTYTSSPKSKYLLFAKADDDEYINFQNLALNLRPLERTNLYYGRERKKEGGGWRTGLLFVLSPDYVKWIGATDIPENLIKGPEDVVVWKWLVWGNLSRTSWINEDCLLYQDPRSSEKRHTWLQKDFASPQTIALHGLKELWMWDGVIELFHGENQFSDL</sequence>
<comment type="caution">
    <text evidence="12">The sequence shown here is derived from an EMBL/GenBank/DDBJ whole genome shotgun (WGS) entry which is preliminary data.</text>
</comment>